<dbReference type="RefSeq" id="WP_189089731.1">
    <property type="nucleotide sequence ID" value="NZ_BMQL01000008.1"/>
</dbReference>
<reference evidence="1" key="1">
    <citation type="journal article" date="2014" name="Int. J. Syst. Evol. Microbiol.">
        <title>Complete genome sequence of Corynebacterium casei LMG S-19264T (=DSM 44701T), isolated from a smear-ripened cheese.</title>
        <authorList>
            <consortium name="US DOE Joint Genome Institute (JGI-PGF)"/>
            <person name="Walter F."/>
            <person name="Albersmeier A."/>
            <person name="Kalinowski J."/>
            <person name="Ruckert C."/>
        </authorList>
    </citation>
    <scope>NUCLEOTIDE SEQUENCE</scope>
    <source>
        <strain evidence="1">JCM 31311</strain>
    </source>
</reference>
<reference evidence="1" key="2">
    <citation type="submission" date="2020-09" db="EMBL/GenBank/DDBJ databases">
        <authorList>
            <person name="Sun Q."/>
            <person name="Ohkuma M."/>
        </authorList>
    </citation>
    <scope>NUCLEOTIDE SEQUENCE</scope>
    <source>
        <strain evidence="1">JCM 31311</strain>
    </source>
</reference>
<accession>A0A918C4K4</accession>
<evidence type="ECO:0000313" key="1">
    <source>
        <dbReference type="EMBL" id="GGR06446.1"/>
    </source>
</evidence>
<keyword evidence="2" id="KW-1185">Reference proteome</keyword>
<sequence length="207" mass="22908">MPFDAVYAAHPPQFTVSLSLDQLARRDMRFAQSGAFQLRGTLGLVLQDSADLQQAHIALRNGQTEWHGTPGQFDEDGRNDVRSPAAGWSEAALMAALGLDLPLTTVHDLSAEELAALAGWASGIVYVFGRRAGSGVLSMTRRLNLANFFDRLELELLASRHFEGCAAVCAYRLEQGGRVQVWRAEPQRNRRVVAPREQALPRWRVEL</sequence>
<organism evidence="1 2">
    <name type="scientific">Deinococcus ruber</name>
    <dbReference type="NCBI Taxonomy" id="1848197"/>
    <lineage>
        <taxon>Bacteria</taxon>
        <taxon>Thermotogati</taxon>
        <taxon>Deinococcota</taxon>
        <taxon>Deinococci</taxon>
        <taxon>Deinococcales</taxon>
        <taxon>Deinococcaceae</taxon>
        <taxon>Deinococcus</taxon>
    </lineage>
</organism>
<dbReference type="EMBL" id="BMQL01000008">
    <property type="protein sequence ID" value="GGR06446.1"/>
    <property type="molecule type" value="Genomic_DNA"/>
</dbReference>
<dbReference type="AlphaFoldDB" id="A0A918C4K4"/>
<protein>
    <submittedName>
        <fullName evidence="1">Uncharacterized protein</fullName>
    </submittedName>
</protein>
<dbReference type="Proteomes" id="UP000603865">
    <property type="component" value="Unassembled WGS sequence"/>
</dbReference>
<proteinExistence type="predicted"/>
<comment type="caution">
    <text evidence="1">The sequence shown here is derived from an EMBL/GenBank/DDBJ whole genome shotgun (WGS) entry which is preliminary data.</text>
</comment>
<name>A0A918C4K4_9DEIO</name>
<gene>
    <name evidence="1" type="ORF">GCM10008957_19060</name>
</gene>
<evidence type="ECO:0000313" key="2">
    <source>
        <dbReference type="Proteomes" id="UP000603865"/>
    </source>
</evidence>